<comment type="subcellular location">
    <subcellularLocation>
        <location evidence="1">Cell membrane</location>
        <topology evidence="1">Multi-pass membrane protein</topology>
    </subcellularLocation>
</comment>
<keyword evidence="9" id="KW-1185">Reference proteome</keyword>
<evidence type="ECO:0000313" key="8">
    <source>
        <dbReference type="EMBL" id="QEM82580.1"/>
    </source>
</evidence>
<feature type="transmembrane region" description="Helical" evidence="7">
    <location>
        <begin position="160"/>
        <end position="184"/>
    </location>
</feature>
<dbReference type="PROSITE" id="PS01060">
    <property type="entry name" value="FLIP_1"/>
    <property type="match status" value="1"/>
</dbReference>
<dbReference type="KEGG" id="hbh:E4T21_14265"/>
<dbReference type="OrthoDB" id="9805111at2"/>
<dbReference type="NCBIfam" id="NF009438">
    <property type="entry name" value="PRK12797.1"/>
    <property type="match status" value="1"/>
</dbReference>
<evidence type="ECO:0000256" key="3">
    <source>
        <dbReference type="ARBA" id="ARBA00022475"/>
    </source>
</evidence>
<dbReference type="GO" id="GO:0009306">
    <property type="term" value="P:protein secretion"/>
    <property type="evidence" value="ECO:0007669"/>
    <property type="project" value="UniProtKB-UniRule"/>
</dbReference>
<dbReference type="NCBIfam" id="TIGR01102">
    <property type="entry name" value="yscR"/>
    <property type="match status" value="1"/>
</dbReference>
<evidence type="ECO:0000256" key="1">
    <source>
        <dbReference type="ARBA" id="ARBA00004651"/>
    </source>
</evidence>
<feature type="transmembrane region" description="Helical" evidence="7">
    <location>
        <begin position="54"/>
        <end position="73"/>
    </location>
</feature>
<comment type="caution">
    <text evidence="7">Lacks conserved residue(s) required for the propagation of feature annotation.</text>
</comment>
<dbReference type="PANTHER" id="PTHR30587">
    <property type="entry name" value="FLAGELLAR BIOSYNTHETIC PROTEIN FLIP"/>
    <property type="match status" value="1"/>
</dbReference>
<protein>
    <submittedName>
        <fullName evidence="8">Type III secretion system export apparatus subunit SctR</fullName>
    </submittedName>
</protein>
<dbReference type="PRINTS" id="PR01302">
    <property type="entry name" value="TYPE3IMPPROT"/>
</dbReference>
<keyword evidence="3 7" id="KW-1003">Cell membrane</keyword>
<dbReference type="Proteomes" id="UP000324285">
    <property type="component" value="Chromosome"/>
</dbReference>
<dbReference type="EMBL" id="CP038437">
    <property type="protein sequence ID" value="QEM82580.1"/>
    <property type="molecule type" value="Genomic_DNA"/>
</dbReference>
<evidence type="ECO:0000256" key="7">
    <source>
        <dbReference type="RuleBase" id="RU362070"/>
    </source>
</evidence>
<name>A0A5C1NI90_9GAMM</name>
<keyword evidence="6 7" id="KW-0472">Membrane</keyword>
<keyword evidence="4 7" id="KW-0812">Transmembrane</keyword>
<evidence type="ECO:0000256" key="2">
    <source>
        <dbReference type="ARBA" id="ARBA00006257"/>
    </source>
</evidence>
<dbReference type="RefSeq" id="WP_149285704.1">
    <property type="nucleotide sequence ID" value="NZ_CP038437.2"/>
</dbReference>
<dbReference type="PROSITE" id="PS01061">
    <property type="entry name" value="FLIP_2"/>
    <property type="match status" value="1"/>
</dbReference>
<dbReference type="AlphaFoldDB" id="A0A5C1NI90"/>
<keyword evidence="5 7" id="KW-1133">Transmembrane helix</keyword>
<proteinExistence type="inferred from homology"/>
<dbReference type="PANTHER" id="PTHR30587:SF2">
    <property type="entry name" value="SURFACE PRESENTATION OF ANTIGENS PROTEIN SPAP"/>
    <property type="match status" value="1"/>
</dbReference>
<reference evidence="8" key="1">
    <citation type="submission" date="2021-02" db="EMBL/GenBank/DDBJ databases">
        <title>Strain Y2R2, a novel species of the genus Halomonas.</title>
        <authorList>
            <person name="Huang H."/>
        </authorList>
    </citation>
    <scope>NUCLEOTIDE SEQUENCE</scope>
    <source>
        <strain evidence="8">Y2R2</strain>
    </source>
</reference>
<sequence>MSEYEPNLIGIILVVTSLGLLPLAVVTMTSFLKISVVLFLIRNALGVQQTPPNLVLYGIALVLTVYITTPLVGDMLYRLENSSTELSSVEDIKATGELLREPLKEYLSTYADERERAFFLDATRSIWSPEARENVRDDDLVTLIPAFVTSELARAFEIGFLIYIPFLVIDLIVANVLMAMGMVMVAPPLISVPLKIFLFVAIDGWSRLMHGLILSYGG</sequence>
<dbReference type="InterPro" id="IPR005773">
    <property type="entry name" value="T3SS_YscR-like"/>
</dbReference>
<evidence type="ECO:0000313" key="9">
    <source>
        <dbReference type="Proteomes" id="UP000324285"/>
    </source>
</evidence>
<evidence type="ECO:0000256" key="4">
    <source>
        <dbReference type="ARBA" id="ARBA00022692"/>
    </source>
</evidence>
<feature type="transmembrane region" description="Helical" evidence="7">
    <location>
        <begin position="12"/>
        <end position="42"/>
    </location>
</feature>
<gene>
    <name evidence="8" type="primary">sctR</name>
    <name evidence="8" type="ORF">E4T21_14265</name>
</gene>
<dbReference type="InterPro" id="IPR005838">
    <property type="entry name" value="T3SS_IM_P"/>
</dbReference>
<comment type="similarity">
    <text evidence="2 7">Belongs to the FliP/MopC/SpaP family.</text>
</comment>
<accession>A0A5C1NI90</accession>
<evidence type="ECO:0000256" key="5">
    <source>
        <dbReference type="ARBA" id="ARBA00022989"/>
    </source>
</evidence>
<evidence type="ECO:0000256" key="6">
    <source>
        <dbReference type="ARBA" id="ARBA00023136"/>
    </source>
</evidence>
<dbReference type="GO" id="GO:0005886">
    <property type="term" value="C:plasma membrane"/>
    <property type="evidence" value="ECO:0007669"/>
    <property type="project" value="UniProtKB-SubCell"/>
</dbReference>
<dbReference type="Pfam" id="PF00813">
    <property type="entry name" value="FliP"/>
    <property type="match status" value="1"/>
</dbReference>
<organism evidence="8 9">
    <name type="scientific">Halomonas binhaiensis</name>
    <dbReference type="NCBI Taxonomy" id="2562282"/>
    <lineage>
        <taxon>Bacteria</taxon>
        <taxon>Pseudomonadati</taxon>
        <taxon>Pseudomonadota</taxon>
        <taxon>Gammaproteobacteria</taxon>
        <taxon>Oceanospirillales</taxon>
        <taxon>Halomonadaceae</taxon>
        <taxon>Halomonas</taxon>
    </lineage>
</organism>